<comment type="caution">
    <text evidence="1">The sequence shown here is derived from an EMBL/GenBank/DDBJ whole genome shotgun (WGS) entry which is preliminary data.</text>
</comment>
<organism evidence="1 2">
    <name type="scientific">Thiothrix lacustris</name>
    <dbReference type="NCBI Taxonomy" id="525917"/>
    <lineage>
        <taxon>Bacteria</taxon>
        <taxon>Pseudomonadati</taxon>
        <taxon>Pseudomonadota</taxon>
        <taxon>Gammaproteobacteria</taxon>
        <taxon>Thiotrichales</taxon>
        <taxon>Thiotrichaceae</taxon>
        <taxon>Thiothrix</taxon>
    </lineage>
</organism>
<accession>A0A1Y1QFP2</accession>
<name>A0A1Y1QFP2_9GAMM</name>
<dbReference type="STRING" id="1123401.GCA_000621325_03006"/>
<dbReference type="AlphaFoldDB" id="A0A1Y1QFP2"/>
<reference evidence="1 2" key="1">
    <citation type="submission" date="2017-01" db="EMBL/GenBank/DDBJ databases">
        <title>Novel large sulfur bacteria in the metagenomes of groundwater-fed chemosynthetic microbial mats in the Lake Huron basin.</title>
        <authorList>
            <person name="Sharrar A.M."/>
            <person name="Flood B.E."/>
            <person name="Bailey J.V."/>
            <person name="Jones D.S."/>
            <person name="Biddanda B."/>
            <person name="Ruberg S.A."/>
            <person name="Marcus D.N."/>
            <person name="Dick G.J."/>
        </authorList>
    </citation>
    <scope>NUCLEOTIDE SEQUENCE [LARGE SCALE GENOMIC DNA]</scope>
    <source>
        <strain evidence="1">A8</strain>
    </source>
</reference>
<evidence type="ECO:0000313" key="2">
    <source>
        <dbReference type="Proteomes" id="UP000192491"/>
    </source>
</evidence>
<proteinExistence type="predicted"/>
<dbReference type="Proteomes" id="UP000192491">
    <property type="component" value="Unassembled WGS sequence"/>
</dbReference>
<gene>
    <name evidence="1" type="ORF">BWK73_37035</name>
</gene>
<dbReference type="PANTHER" id="PTHR39550:SF1">
    <property type="entry name" value="SLL0658 PROTEIN"/>
    <property type="match status" value="1"/>
</dbReference>
<dbReference type="PANTHER" id="PTHR39550">
    <property type="entry name" value="SLL0658 PROTEIN"/>
    <property type="match status" value="1"/>
</dbReference>
<sequence length="166" mass="18116">MKVIVSDTTSLIALEGLQSIELLCAVFESILIPQAVLNELSAGSPDIIKKINAAGCIEIIRLEPSEQLISLQLVLDLGEAEAITLALERQLPILIDERKGRSIALQKHLIVTGFAGLLLLAVRKNVLQPSIAQSMLDQAISNGFRISDKLYRQVSATYQAEQIMLK</sequence>
<dbReference type="EMBL" id="MTEJ01000352">
    <property type="protein sequence ID" value="OQX04190.1"/>
    <property type="molecule type" value="Genomic_DNA"/>
</dbReference>
<dbReference type="Pfam" id="PF11848">
    <property type="entry name" value="DUF3368"/>
    <property type="match status" value="1"/>
</dbReference>
<dbReference type="InterPro" id="IPR021799">
    <property type="entry name" value="PIN-like_prokaryotic"/>
</dbReference>
<evidence type="ECO:0000313" key="1">
    <source>
        <dbReference type="EMBL" id="OQX04190.1"/>
    </source>
</evidence>
<evidence type="ECO:0008006" key="3">
    <source>
        <dbReference type="Google" id="ProtNLM"/>
    </source>
</evidence>
<dbReference type="eggNOG" id="COG2405">
    <property type="taxonomic scope" value="Bacteria"/>
</dbReference>
<protein>
    <recommendedName>
        <fullName evidence="3">DUF3368 domain-containing protein</fullName>
    </recommendedName>
</protein>